<feature type="domain" description="P2X purinoreceptor 7 intracellular" evidence="2">
    <location>
        <begin position="49"/>
        <end position="157"/>
    </location>
</feature>
<dbReference type="EMBL" id="CALNXK010000005">
    <property type="protein sequence ID" value="CAH3037091.1"/>
    <property type="molecule type" value="Genomic_DNA"/>
</dbReference>
<dbReference type="PANTHER" id="PTHR36981">
    <property type="entry name" value="ZGC:195170"/>
    <property type="match status" value="1"/>
</dbReference>
<gene>
    <name evidence="3" type="ORF">PLOB_00035819</name>
</gene>
<dbReference type="Proteomes" id="UP001159405">
    <property type="component" value="Unassembled WGS sequence"/>
</dbReference>
<name>A0ABN8MVW8_9CNID</name>
<comment type="caution">
    <text evidence="3">The sequence shown here is derived from an EMBL/GenBank/DDBJ whole genome shotgun (WGS) entry which is preliminary data.</text>
</comment>
<evidence type="ECO:0000259" key="2">
    <source>
        <dbReference type="Pfam" id="PF20478"/>
    </source>
</evidence>
<evidence type="ECO:0000313" key="3">
    <source>
        <dbReference type="EMBL" id="CAH3037091.1"/>
    </source>
</evidence>
<protein>
    <recommendedName>
        <fullName evidence="2">P2X purinoreceptor 7 intracellular domain-containing protein</fullName>
    </recommendedName>
</protein>
<evidence type="ECO:0000313" key="4">
    <source>
        <dbReference type="Proteomes" id="UP001159405"/>
    </source>
</evidence>
<dbReference type="InterPro" id="IPR046815">
    <property type="entry name" value="P2RX7_C"/>
</dbReference>
<organism evidence="3 4">
    <name type="scientific">Porites lobata</name>
    <dbReference type="NCBI Taxonomy" id="104759"/>
    <lineage>
        <taxon>Eukaryota</taxon>
        <taxon>Metazoa</taxon>
        <taxon>Cnidaria</taxon>
        <taxon>Anthozoa</taxon>
        <taxon>Hexacorallia</taxon>
        <taxon>Scleractinia</taxon>
        <taxon>Fungiina</taxon>
        <taxon>Poritidae</taxon>
        <taxon>Porites</taxon>
    </lineage>
</organism>
<accession>A0ABN8MVW8</accession>
<sequence length="173" mass="20100">MRRISTLKARAESLSGDESMEGSEELNPRLENSDWYVLDNCQIMGRAEACICCQEIEQVKNKLNEAVTSGECEEEPTCITQHPGFHPVCINRWVLQTAWYQYKQQYKDSFDGPEDKLYRHIAYRQLARWCWGILGKEIRVVLPSCAVMCIRNFYPPPGPEEEFVFTGFKYADE</sequence>
<dbReference type="Pfam" id="PF20478">
    <property type="entry name" value="P2RX7_C"/>
    <property type="match status" value="1"/>
</dbReference>
<proteinExistence type="predicted"/>
<keyword evidence="4" id="KW-1185">Reference proteome</keyword>
<feature type="region of interest" description="Disordered" evidence="1">
    <location>
        <begin position="1"/>
        <end position="27"/>
    </location>
</feature>
<dbReference type="PANTHER" id="PTHR36981:SF1">
    <property type="entry name" value="P2X PURINORECEPTOR 7 INTRACELLULAR DOMAIN-CONTAINING PROTEIN"/>
    <property type="match status" value="1"/>
</dbReference>
<evidence type="ECO:0000256" key="1">
    <source>
        <dbReference type="SAM" id="MobiDB-lite"/>
    </source>
</evidence>
<reference evidence="3 4" key="1">
    <citation type="submission" date="2022-05" db="EMBL/GenBank/DDBJ databases">
        <authorList>
            <consortium name="Genoscope - CEA"/>
            <person name="William W."/>
        </authorList>
    </citation>
    <scope>NUCLEOTIDE SEQUENCE [LARGE SCALE GENOMIC DNA]</scope>
</reference>